<evidence type="ECO:0000256" key="1">
    <source>
        <dbReference type="SAM" id="Phobius"/>
    </source>
</evidence>
<name>A0A2Z7BME6_9LAMI</name>
<keyword evidence="1" id="KW-0812">Transmembrane</keyword>
<accession>A0A2Z7BME6</accession>
<evidence type="ECO:0000313" key="2">
    <source>
        <dbReference type="EMBL" id="KZV35476.1"/>
    </source>
</evidence>
<dbReference type="EMBL" id="KV004573">
    <property type="protein sequence ID" value="KZV35476.1"/>
    <property type="molecule type" value="Genomic_DNA"/>
</dbReference>
<dbReference type="Proteomes" id="UP000250235">
    <property type="component" value="Unassembled WGS sequence"/>
</dbReference>
<keyword evidence="1" id="KW-0472">Membrane</keyword>
<keyword evidence="3" id="KW-1185">Reference proteome</keyword>
<sequence>MEERLAEVPDTFDTLGWQEVKPLLRRSVQGGQEDSTFDEICILVEESSVLKQKKMFLEIPHPVVLPYIENLKCWRSSSTSTSADKDGQYLVHRGSHQLSYLGRTLSTGFVGGVVLAAVSWIYVLCACVQQVAYLISRDPCCVADIVRWLCMFAVVVAVLHMSYASCCLLSVLGFDPMSLWDLVVLLPVLFSGNPGFAPGRGFNPAGGAPGVVRVSQLCILFICTGITVGGMSRVMLSLL</sequence>
<gene>
    <name evidence="2" type="ORF">F511_30466</name>
</gene>
<feature type="transmembrane region" description="Helical" evidence="1">
    <location>
        <begin position="217"/>
        <end position="236"/>
    </location>
</feature>
<feature type="transmembrane region" description="Helical" evidence="1">
    <location>
        <begin position="148"/>
        <end position="172"/>
    </location>
</feature>
<protein>
    <submittedName>
        <fullName evidence="2">Seed linoleate 9S-lipoxygenase-3</fullName>
    </submittedName>
</protein>
<organism evidence="2 3">
    <name type="scientific">Dorcoceras hygrometricum</name>
    <dbReference type="NCBI Taxonomy" id="472368"/>
    <lineage>
        <taxon>Eukaryota</taxon>
        <taxon>Viridiplantae</taxon>
        <taxon>Streptophyta</taxon>
        <taxon>Embryophyta</taxon>
        <taxon>Tracheophyta</taxon>
        <taxon>Spermatophyta</taxon>
        <taxon>Magnoliopsida</taxon>
        <taxon>eudicotyledons</taxon>
        <taxon>Gunneridae</taxon>
        <taxon>Pentapetalae</taxon>
        <taxon>asterids</taxon>
        <taxon>lamiids</taxon>
        <taxon>Lamiales</taxon>
        <taxon>Gesneriaceae</taxon>
        <taxon>Didymocarpoideae</taxon>
        <taxon>Trichosporeae</taxon>
        <taxon>Loxocarpinae</taxon>
        <taxon>Dorcoceras</taxon>
    </lineage>
</organism>
<evidence type="ECO:0000313" key="3">
    <source>
        <dbReference type="Proteomes" id="UP000250235"/>
    </source>
</evidence>
<dbReference type="AlphaFoldDB" id="A0A2Z7BME6"/>
<feature type="transmembrane region" description="Helical" evidence="1">
    <location>
        <begin position="109"/>
        <end position="136"/>
    </location>
</feature>
<proteinExistence type="predicted"/>
<feature type="transmembrane region" description="Helical" evidence="1">
    <location>
        <begin position="178"/>
        <end position="196"/>
    </location>
</feature>
<reference evidence="2 3" key="1">
    <citation type="journal article" date="2015" name="Proc. Natl. Acad. Sci. U.S.A.">
        <title>The resurrection genome of Boea hygrometrica: A blueprint for survival of dehydration.</title>
        <authorList>
            <person name="Xiao L."/>
            <person name="Yang G."/>
            <person name="Zhang L."/>
            <person name="Yang X."/>
            <person name="Zhao S."/>
            <person name="Ji Z."/>
            <person name="Zhou Q."/>
            <person name="Hu M."/>
            <person name="Wang Y."/>
            <person name="Chen M."/>
            <person name="Xu Y."/>
            <person name="Jin H."/>
            <person name="Xiao X."/>
            <person name="Hu G."/>
            <person name="Bao F."/>
            <person name="Hu Y."/>
            <person name="Wan P."/>
            <person name="Li L."/>
            <person name="Deng X."/>
            <person name="Kuang T."/>
            <person name="Xiang C."/>
            <person name="Zhu J.K."/>
            <person name="Oliver M.J."/>
            <person name="He Y."/>
        </authorList>
    </citation>
    <scope>NUCLEOTIDE SEQUENCE [LARGE SCALE GENOMIC DNA]</scope>
    <source>
        <strain evidence="3">cv. XS01</strain>
    </source>
</reference>
<keyword evidence="1" id="KW-1133">Transmembrane helix</keyword>